<evidence type="ECO:0000256" key="2">
    <source>
        <dbReference type="ARBA" id="ARBA00022692"/>
    </source>
</evidence>
<evidence type="ECO:0000256" key="4">
    <source>
        <dbReference type="ARBA" id="ARBA00022840"/>
    </source>
</evidence>
<organism evidence="9 12">
    <name type="scientific">Didymodactylos carnosus</name>
    <dbReference type="NCBI Taxonomy" id="1234261"/>
    <lineage>
        <taxon>Eukaryota</taxon>
        <taxon>Metazoa</taxon>
        <taxon>Spiralia</taxon>
        <taxon>Gnathifera</taxon>
        <taxon>Rotifera</taxon>
        <taxon>Eurotatoria</taxon>
        <taxon>Bdelloidea</taxon>
        <taxon>Philodinida</taxon>
        <taxon>Philodinidae</taxon>
        <taxon>Didymodactylos</taxon>
    </lineage>
</organism>
<dbReference type="GO" id="GO:0005524">
    <property type="term" value="F:ATP binding"/>
    <property type="evidence" value="ECO:0007669"/>
    <property type="project" value="UniProtKB-KW"/>
</dbReference>
<feature type="non-terminal residue" evidence="9">
    <location>
        <position position="1"/>
    </location>
</feature>
<evidence type="ECO:0000256" key="5">
    <source>
        <dbReference type="ARBA" id="ARBA00022989"/>
    </source>
</evidence>
<keyword evidence="3" id="KW-0547">Nucleotide-binding</keyword>
<dbReference type="InterPro" id="IPR003439">
    <property type="entry name" value="ABC_transporter-like_ATP-bd"/>
</dbReference>
<evidence type="ECO:0000313" key="12">
    <source>
        <dbReference type="Proteomes" id="UP000663829"/>
    </source>
</evidence>
<evidence type="ECO:0000259" key="7">
    <source>
        <dbReference type="PROSITE" id="PS50893"/>
    </source>
</evidence>
<dbReference type="InterPro" id="IPR003593">
    <property type="entry name" value="AAA+_ATPase"/>
</dbReference>
<dbReference type="SMART" id="SM00382">
    <property type="entry name" value="AAA"/>
    <property type="match status" value="1"/>
</dbReference>
<comment type="subcellular location">
    <subcellularLocation>
        <location evidence="1">Membrane</location>
        <topology evidence="1">Multi-pass membrane protein</topology>
    </subcellularLocation>
</comment>
<evidence type="ECO:0000313" key="9">
    <source>
        <dbReference type="EMBL" id="CAF1057237.1"/>
    </source>
</evidence>
<dbReference type="GO" id="GO:0042626">
    <property type="term" value="F:ATPase-coupled transmembrane transporter activity"/>
    <property type="evidence" value="ECO:0007669"/>
    <property type="project" value="TreeGrafter"/>
</dbReference>
<dbReference type="PANTHER" id="PTHR24221:SF636">
    <property type="entry name" value="BILE SALT EXPORT PUMP"/>
    <property type="match status" value="1"/>
</dbReference>
<keyword evidence="4" id="KW-0067">ATP-binding</keyword>
<sequence>ESGCGKSTIVQLIERFYDVSDGKLLVDDQDIKELHLQWYRAQIGIVNQEPVLFDLSIRENIAYGDHSRDIPIDEIIEAAQKANIHQFIQTLPEGYETNVGSKGTQVSGGEKQRICIARALVKNRKILLFDEPTSSLDAENGKVVQQSIQQLQGNCTRIIITHSLSLIQNADLICFVHNGRIVESGTHSKLLKQGGFYSKLYQIRSD</sequence>
<gene>
    <name evidence="9" type="ORF">GPM918_LOCUS16593</name>
    <name evidence="8" type="ORF">OVA965_LOCUS4504</name>
    <name evidence="11" type="ORF">SRO942_LOCUS16594</name>
    <name evidence="10" type="ORF">TMI583_LOCUS4502</name>
</gene>
<dbReference type="InterPro" id="IPR017871">
    <property type="entry name" value="ABC_transporter-like_CS"/>
</dbReference>
<dbReference type="GO" id="GO:0016324">
    <property type="term" value="C:apical plasma membrane"/>
    <property type="evidence" value="ECO:0007669"/>
    <property type="project" value="TreeGrafter"/>
</dbReference>
<comment type="caution">
    <text evidence="9">The sequence shown here is derived from an EMBL/GenBank/DDBJ whole genome shotgun (WGS) entry which is preliminary data.</text>
</comment>
<dbReference type="OrthoDB" id="6500128at2759"/>
<dbReference type="EMBL" id="CAJNOQ010004394">
    <property type="protein sequence ID" value="CAF1057237.1"/>
    <property type="molecule type" value="Genomic_DNA"/>
</dbReference>
<feature type="domain" description="ABC transporter" evidence="7">
    <location>
        <begin position="1"/>
        <end position="203"/>
    </location>
</feature>
<keyword evidence="6" id="KW-0472">Membrane</keyword>
<name>A0A814KWY8_9BILA</name>
<dbReference type="Proteomes" id="UP000663829">
    <property type="component" value="Unassembled WGS sequence"/>
</dbReference>
<dbReference type="PROSITE" id="PS00211">
    <property type="entry name" value="ABC_TRANSPORTER_1"/>
    <property type="match status" value="1"/>
</dbReference>
<dbReference type="Proteomes" id="UP000677228">
    <property type="component" value="Unassembled WGS sequence"/>
</dbReference>
<dbReference type="Proteomes" id="UP000681722">
    <property type="component" value="Unassembled WGS sequence"/>
</dbReference>
<accession>A0A814KWY8</accession>
<dbReference type="GO" id="GO:0016887">
    <property type="term" value="F:ATP hydrolysis activity"/>
    <property type="evidence" value="ECO:0007669"/>
    <property type="project" value="InterPro"/>
</dbReference>
<reference evidence="9" key="1">
    <citation type="submission" date="2021-02" db="EMBL/GenBank/DDBJ databases">
        <authorList>
            <person name="Nowell W R."/>
        </authorList>
    </citation>
    <scope>NUCLEOTIDE SEQUENCE</scope>
</reference>
<dbReference type="Gene3D" id="3.40.50.300">
    <property type="entry name" value="P-loop containing nucleotide triphosphate hydrolases"/>
    <property type="match status" value="1"/>
</dbReference>
<dbReference type="EMBL" id="CAJOBA010001184">
    <property type="protein sequence ID" value="CAF3581419.1"/>
    <property type="molecule type" value="Genomic_DNA"/>
</dbReference>
<evidence type="ECO:0000256" key="6">
    <source>
        <dbReference type="ARBA" id="ARBA00023136"/>
    </source>
</evidence>
<dbReference type="InterPro" id="IPR039421">
    <property type="entry name" value="Type_1_exporter"/>
</dbReference>
<proteinExistence type="predicted"/>
<evidence type="ECO:0000256" key="3">
    <source>
        <dbReference type="ARBA" id="ARBA00022741"/>
    </source>
</evidence>
<dbReference type="InterPro" id="IPR027417">
    <property type="entry name" value="P-loop_NTPase"/>
</dbReference>
<dbReference type="EMBL" id="CAJOBC010004395">
    <property type="protein sequence ID" value="CAF3826099.1"/>
    <property type="molecule type" value="Genomic_DNA"/>
</dbReference>
<dbReference type="Pfam" id="PF00005">
    <property type="entry name" value="ABC_tran"/>
    <property type="match status" value="1"/>
</dbReference>
<evidence type="ECO:0000313" key="10">
    <source>
        <dbReference type="EMBL" id="CAF3581419.1"/>
    </source>
</evidence>
<dbReference type="AlphaFoldDB" id="A0A814KWY8"/>
<keyword evidence="2" id="KW-0812">Transmembrane</keyword>
<dbReference type="FunFam" id="3.40.50.300:FF:000913">
    <property type="entry name" value="ABC multidrug transporter SitT"/>
    <property type="match status" value="1"/>
</dbReference>
<dbReference type="EMBL" id="CAJNOK010001184">
    <property type="protein sequence ID" value="CAF0798225.1"/>
    <property type="molecule type" value="Genomic_DNA"/>
</dbReference>
<evidence type="ECO:0000313" key="11">
    <source>
        <dbReference type="EMBL" id="CAF3826099.1"/>
    </source>
</evidence>
<evidence type="ECO:0000256" key="1">
    <source>
        <dbReference type="ARBA" id="ARBA00004141"/>
    </source>
</evidence>
<evidence type="ECO:0000313" key="8">
    <source>
        <dbReference type="EMBL" id="CAF0798225.1"/>
    </source>
</evidence>
<keyword evidence="12" id="KW-1185">Reference proteome</keyword>
<dbReference type="PANTHER" id="PTHR24221">
    <property type="entry name" value="ATP-BINDING CASSETTE SUB-FAMILY B"/>
    <property type="match status" value="1"/>
</dbReference>
<dbReference type="SUPFAM" id="SSF52540">
    <property type="entry name" value="P-loop containing nucleoside triphosphate hydrolases"/>
    <property type="match status" value="1"/>
</dbReference>
<protein>
    <recommendedName>
        <fullName evidence="7">ABC transporter domain-containing protein</fullName>
    </recommendedName>
</protein>
<dbReference type="PROSITE" id="PS50893">
    <property type="entry name" value="ABC_TRANSPORTER_2"/>
    <property type="match status" value="1"/>
</dbReference>
<dbReference type="Proteomes" id="UP000682733">
    <property type="component" value="Unassembled WGS sequence"/>
</dbReference>
<keyword evidence="5" id="KW-1133">Transmembrane helix</keyword>